<keyword evidence="1" id="KW-0732">Signal</keyword>
<feature type="chain" id="PRO_5042583392" evidence="1">
    <location>
        <begin position="19"/>
        <end position="128"/>
    </location>
</feature>
<evidence type="ECO:0000313" key="3">
    <source>
        <dbReference type="EMBL" id="AWL63095.1"/>
    </source>
</evidence>
<dbReference type="EMBL" id="CP029432">
    <property type="protein sequence ID" value="AWL63095.1"/>
    <property type="molecule type" value="Genomic_DNA"/>
</dbReference>
<dbReference type="AlphaFoldDB" id="A0AAI8NJN0"/>
<evidence type="ECO:0000313" key="2">
    <source>
        <dbReference type="EMBL" id="AWL57514.1"/>
    </source>
</evidence>
<gene>
    <name evidence="3" type="ORF">DKC00_15645</name>
    <name evidence="2" type="ORF">DKC11_17520</name>
</gene>
<dbReference type="Proteomes" id="UP000245760">
    <property type="component" value="Chromosome"/>
</dbReference>
<dbReference type="EMBL" id="CP029443">
    <property type="protein sequence ID" value="AWL57514.1"/>
    <property type="molecule type" value="Genomic_DNA"/>
</dbReference>
<accession>A0AAI8NJN0</accession>
<proteinExistence type="predicted"/>
<feature type="signal peptide" evidence="1">
    <location>
        <begin position="1"/>
        <end position="18"/>
    </location>
</feature>
<reference evidence="4 5" key="1">
    <citation type="submission" date="2018-05" db="EMBL/GenBank/DDBJ databases">
        <title>Klebsiella quasipneumonaiae provides a window into carbapenemase gene transfer, plasmid rearrangements and nosocomial acquisition from the hospital environment.</title>
        <authorList>
            <person name="Mathers A.J."/>
            <person name="Vegesana K."/>
            <person name="Stoesser N."/>
            <person name="Crook D."/>
            <person name="Vaughan A."/>
            <person name="Barry K."/>
            <person name="Parikh H."/>
            <person name="Sebra R."/>
            <person name="Kotay S."/>
            <person name="Walker A.S."/>
            <person name="Sheppard A.E."/>
        </authorList>
    </citation>
    <scope>NUCLEOTIDE SEQUENCE [LARGE SCALE GENOMIC DNA]</scope>
    <source>
        <strain evidence="2 5">CAV1947</strain>
        <strain evidence="3 4">CAV2018</strain>
    </source>
</reference>
<sequence length="128" mass="14429">MKKPLLILLLFASQTAFADKIPTSIENLIAANDTRTHSLENGELIVRYGRPEVTLTMVESMLNDICGDYFMNKWKPTTIKKITLLNITRDQGYTINAGGEECQKTGSMTYEQDKAYKASIIESAKKFE</sequence>
<evidence type="ECO:0000313" key="5">
    <source>
        <dbReference type="Proteomes" id="UP000245760"/>
    </source>
</evidence>
<evidence type="ECO:0000313" key="4">
    <source>
        <dbReference type="Proteomes" id="UP000245649"/>
    </source>
</evidence>
<name>A0AAI8NJN0_9ENTR</name>
<evidence type="ECO:0000256" key="1">
    <source>
        <dbReference type="SAM" id="SignalP"/>
    </source>
</evidence>
<organism evidence="3 4">
    <name type="scientific">Klebsiella quasipneumoniae</name>
    <dbReference type="NCBI Taxonomy" id="1463165"/>
    <lineage>
        <taxon>Bacteria</taxon>
        <taxon>Pseudomonadati</taxon>
        <taxon>Pseudomonadota</taxon>
        <taxon>Gammaproteobacteria</taxon>
        <taxon>Enterobacterales</taxon>
        <taxon>Enterobacteriaceae</taxon>
        <taxon>Klebsiella/Raoultella group</taxon>
        <taxon>Klebsiella</taxon>
        <taxon>Klebsiella pneumoniae complex</taxon>
    </lineage>
</organism>
<keyword evidence="5" id="KW-1185">Reference proteome</keyword>
<dbReference type="RefSeq" id="WP_032438994.1">
    <property type="nucleotide sequence ID" value="NZ_CP029432.1"/>
</dbReference>
<dbReference type="Proteomes" id="UP000245649">
    <property type="component" value="Chromosome"/>
</dbReference>
<protein>
    <submittedName>
        <fullName evidence="3">Uncharacterized protein</fullName>
    </submittedName>
</protein>